<dbReference type="Proteomes" id="UP000789702">
    <property type="component" value="Unassembled WGS sequence"/>
</dbReference>
<evidence type="ECO:0000313" key="1">
    <source>
        <dbReference type="EMBL" id="CAG8682065.1"/>
    </source>
</evidence>
<evidence type="ECO:0000313" key="2">
    <source>
        <dbReference type="Proteomes" id="UP000789702"/>
    </source>
</evidence>
<gene>
    <name evidence="1" type="ORF">DHETER_LOCUS10706</name>
</gene>
<dbReference type="EMBL" id="CAJVPU010021640">
    <property type="protein sequence ID" value="CAG8682065.1"/>
    <property type="molecule type" value="Genomic_DNA"/>
</dbReference>
<accession>A0ACA9NX57</accession>
<protein>
    <submittedName>
        <fullName evidence="1">5904_t:CDS:1</fullName>
    </submittedName>
</protein>
<feature type="non-terminal residue" evidence="1">
    <location>
        <position position="71"/>
    </location>
</feature>
<name>A0ACA9NX57_9GLOM</name>
<organism evidence="1 2">
    <name type="scientific">Dentiscutata heterogama</name>
    <dbReference type="NCBI Taxonomy" id="1316150"/>
    <lineage>
        <taxon>Eukaryota</taxon>
        <taxon>Fungi</taxon>
        <taxon>Fungi incertae sedis</taxon>
        <taxon>Mucoromycota</taxon>
        <taxon>Glomeromycotina</taxon>
        <taxon>Glomeromycetes</taxon>
        <taxon>Diversisporales</taxon>
        <taxon>Gigasporaceae</taxon>
        <taxon>Dentiscutata</taxon>
    </lineage>
</organism>
<reference evidence="1" key="1">
    <citation type="submission" date="2021-06" db="EMBL/GenBank/DDBJ databases">
        <authorList>
            <person name="Kallberg Y."/>
            <person name="Tangrot J."/>
            <person name="Rosling A."/>
        </authorList>
    </citation>
    <scope>NUCLEOTIDE SEQUENCE</scope>
    <source>
        <strain evidence="1">IL203A</strain>
    </source>
</reference>
<proteinExistence type="predicted"/>
<feature type="non-terminal residue" evidence="1">
    <location>
        <position position="1"/>
    </location>
</feature>
<sequence length="71" mass="8482">KSLYCYLCPNKIFKNQQELNHYKTIVHYNYNISLKYITPLLQEALDKFKNILVYTIQKQLKNNTKNVGLQS</sequence>
<comment type="caution">
    <text evidence="1">The sequence shown here is derived from an EMBL/GenBank/DDBJ whole genome shotgun (WGS) entry which is preliminary data.</text>
</comment>
<keyword evidence="2" id="KW-1185">Reference proteome</keyword>